<protein>
    <submittedName>
        <fullName evidence="2">Uncharacterized protein</fullName>
    </submittedName>
</protein>
<dbReference type="EMBL" id="JACIJF010000026">
    <property type="protein sequence ID" value="MBB5712792.1"/>
    <property type="molecule type" value="Genomic_DNA"/>
</dbReference>
<comment type="caution">
    <text evidence="2">The sequence shown here is derived from an EMBL/GenBank/DDBJ whole genome shotgun (WGS) entry which is preliminary data.</text>
</comment>
<feature type="chain" id="PRO_5032510123" evidence="1">
    <location>
        <begin position="24"/>
        <end position="161"/>
    </location>
</feature>
<organism evidence="2 3">
    <name type="scientific">Sphingomonas xinjiangensis</name>
    <dbReference type="NCBI Taxonomy" id="643568"/>
    <lineage>
        <taxon>Bacteria</taxon>
        <taxon>Pseudomonadati</taxon>
        <taxon>Pseudomonadota</taxon>
        <taxon>Alphaproteobacteria</taxon>
        <taxon>Sphingomonadales</taxon>
        <taxon>Sphingomonadaceae</taxon>
        <taxon>Sphingomonas</taxon>
    </lineage>
</organism>
<evidence type="ECO:0000256" key="1">
    <source>
        <dbReference type="SAM" id="SignalP"/>
    </source>
</evidence>
<evidence type="ECO:0000313" key="3">
    <source>
        <dbReference type="Proteomes" id="UP000527143"/>
    </source>
</evidence>
<dbReference type="AlphaFoldDB" id="A0A840YT11"/>
<dbReference type="Proteomes" id="UP000527143">
    <property type="component" value="Unassembled WGS sequence"/>
</dbReference>
<reference evidence="2 3" key="1">
    <citation type="submission" date="2020-08" db="EMBL/GenBank/DDBJ databases">
        <title>Genomic Encyclopedia of Type Strains, Phase IV (KMG-IV): sequencing the most valuable type-strain genomes for metagenomic binning, comparative biology and taxonomic classification.</title>
        <authorList>
            <person name="Goeker M."/>
        </authorList>
    </citation>
    <scope>NUCLEOTIDE SEQUENCE [LARGE SCALE GENOMIC DNA]</scope>
    <source>
        <strain evidence="2 3">DSM 26736</strain>
    </source>
</reference>
<dbReference type="RefSeq" id="WP_184091591.1">
    <property type="nucleotide sequence ID" value="NZ_JACIJF010000026.1"/>
</dbReference>
<evidence type="ECO:0000313" key="2">
    <source>
        <dbReference type="EMBL" id="MBB5712792.1"/>
    </source>
</evidence>
<name>A0A840YT11_9SPHN</name>
<proteinExistence type="predicted"/>
<accession>A0A840YT11</accession>
<feature type="signal peptide" evidence="1">
    <location>
        <begin position="1"/>
        <end position="23"/>
    </location>
</feature>
<keyword evidence="3" id="KW-1185">Reference proteome</keyword>
<sequence>MGMMIRALIAPVALFSIASASRAAEEQQSTAAVERAMVELQASHIAANAPPDASFMTVLHRDVLAYLAANGLPSESAEIELLRKGATQSGVSYPKYYLWVRATDKAGHQIAGAMRVTAIDSTRFDVTDFTPAASIRSDPASLASIYPALLIPGIRQHATTN</sequence>
<gene>
    <name evidence="2" type="ORF">FHT02_004053</name>
</gene>
<keyword evidence="1" id="KW-0732">Signal</keyword>